<proteinExistence type="inferred from homology"/>
<evidence type="ECO:0000313" key="5">
    <source>
        <dbReference type="Proteomes" id="UP000887581"/>
    </source>
</evidence>
<dbReference type="WBParaSite" id="sdigi.contig95.g4198.t1">
    <property type="protein sequence ID" value="sdigi.contig95.g4198.t1"/>
    <property type="gene ID" value="sdigi.contig95.g4198"/>
</dbReference>
<dbReference type="InterPro" id="IPR018119">
    <property type="entry name" value="Strictosidine_synth_cons-reg"/>
</dbReference>
<name>A0A915Q8A4_9BILA</name>
<protein>
    <submittedName>
        <fullName evidence="6">Strictosidine synthase conserved region domain-containing protein</fullName>
    </submittedName>
</protein>
<dbReference type="AlphaFoldDB" id="A0A915Q8A4"/>
<dbReference type="GO" id="GO:0016787">
    <property type="term" value="F:hydrolase activity"/>
    <property type="evidence" value="ECO:0007669"/>
    <property type="project" value="TreeGrafter"/>
</dbReference>
<reference evidence="6" key="1">
    <citation type="submission" date="2022-11" db="UniProtKB">
        <authorList>
            <consortium name="WormBaseParasite"/>
        </authorList>
    </citation>
    <scope>IDENTIFICATION</scope>
</reference>
<keyword evidence="2" id="KW-0597">Phosphoprotein</keyword>
<keyword evidence="5" id="KW-1185">Reference proteome</keyword>
<keyword evidence="3" id="KW-0325">Glycoprotein</keyword>
<evidence type="ECO:0000313" key="6">
    <source>
        <dbReference type="WBParaSite" id="sdigi.contig95.g4198.t1"/>
    </source>
</evidence>
<dbReference type="Proteomes" id="UP000887581">
    <property type="component" value="Unplaced"/>
</dbReference>
<feature type="domain" description="Strictosidine synthase conserved region" evidence="4">
    <location>
        <begin position="136"/>
        <end position="222"/>
    </location>
</feature>
<accession>A0A915Q8A4</accession>
<sequence length="356" mass="40027">MVIPLLIRLPNPPRLEGILAVNDILTKADYLLEHKILGPESIIVDKDGIKTGTQDGMVVLIKDGSIQKISRFGMVNSDICEAQCGRPLGLRELNAATVLAVDTYLGVFSISFEKGQHEMILKGQEEVDGKPMKFLNDIEVVNDDVLLITDSSTRWDRRHLINIVLEGIPNGRVLRLTRSTGKIDVIMDRLYFANGIQLFPDKQSFLVAETTAARIKRHWIAGPRTGETEIFIDNLPGLPDNIRPGSNGTFWVALSSVRHSNELSMVDYLADKPSIRKCILQLVPERYWDWLTTVFTPEYGMILQLNEKGQIIANAQDPMGKVIKEVSQVTEADEYLYLGSFRAPYIARLHKNLIVY</sequence>
<evidence type="ECO:0000256" key="2">
    <source>
        <dbReference type="ARBA" id="ARBA00022553"/>
    </source>
</evidence>
<dbReference type="GO" id="GO:0012505">
    <property type="term" value="C:endomembrane system"/>
    <property type="evidence" value="ECO:0007669"/>
    <property type="project" value="TreeGrafter"/>
</dbReference>
<evidence type="ECO:0000259" key="4">
    <source>
        <dbReference type="Pfam" id="PF03088"/>
    </source>
</evidence>
<organism evidence="5 6">
    <name type="scientific">Setaria digitata</name>
    <dbReference type="NCBI Taxonomy" id="48799"/>
    <lineage>
        <taxon>Eukaryota</taxon>
        <taxon>Metazoa</taxon>
        <taxon>Ecdysozoa</taxon>
        <taxon>Nematoda</taxon>
        <taxon>Chromadorea</taxon>
        <taxon>Rhabditida</taxon>
        <taxon>Spirurina</taxon>
        <taxon>Spiruromorpha</taxon>
        <taxon>Filarioidea</taxon>
        <taxon>Setariidae</taxon>
        <taxon>Setaria</taxon>
    </lineage>
</organism>
<dbReference type="PANTHER" id="PTHR10426">
    <property type="entry name" value="STRICTOSIDINE SYNTHASE-RELATED"/>
    <property type="match status" value="1"/>
</dbReference>
<dbReference type="Pfam" id="PF20067">
    <property type="entry name" value="SSL_N"/>
    <property type="match status" value="1"/>
</dbReference>
<dbReference type="PANTHER" id="PTHR10426:SF88">
    <property type="entry name" value="ADIPOCYTE PLASMA MEMBRANE-ASSOCIATED PROTEIN HEMOMUCIN-RELATED"/>
    <property type="match status" value="1"/>
</dbReference>
<comment type="similarity">
    <text evidence="1">Belongs to the strictosidine synthase family.</text>
</comment>
<dbReference type="SUPFAM" id="SSF63829">
    <property type="entry name" value="Calcium-dependent phosphotriesterase"/>
    <property type="match status" value="1"/>
</dbReference>
<dbReference type="InterPro" id="IPR011042">
    <property type="entry name" value="6-blade_b-propeller_TolB-like"/>
</dbReference>
<dbReference type="Pfam" id="PF03088">
    <property type="entry name" value="Str_synth"/>
    <property type="match status" value="1"/>
</dbReference>
<evidence type="ECO:0000256" key="3">
    <source>
        <dbReference type="ARBA" id="ARBA00023180"/>
    </source>
</evidence>
<evidence type="ECO:0000256" key="1">
    <source>
        <dbReference type="ARBA" id="ARBA00009191"/>
    </source>
</evidence>
<dbReference type="Gene3D" id="2.120.10.30">
    <property type="entry name" value="TolB, C-terminal domain"/>
    <property type="match status" value="1"/>
</dbReference>